<evidence type="ECO:0000313" key="3">
    <source>
        <dbReference type="Proteomes" id="UP000275348"/>
    </source>
</evidence>
<feature type="transmembrane region" description="Helical" evidence="1">
    <location>
        <begin position="32"/>
        <end position="51"/>
    </location>
</feature>
<accession>A0A3L9MGF7</accession>
<keyword evidence="1" id="KW-1133">Transmembrane helix</keyword>
<feature type="transmembrane region" description="Helical" evidence="1">
    <location>
        <begin position="57"/>
        <end position="78"/>
    </location>
</feature>
<dbReference type="EMBL" id="RDOJ01000003">
    <property type="protein sequence ID" value="RLZ11881.1"/>
    <property type="molecule type" value="Genomic_DNA"/>
</dbReference>
<name>A0A3L9MGF7_9FLAO</name>
<comment type="caution">
    <text evidence="2">The sequence shown here is derived from an EMBL/GenBank/DDBJ whole genome shotgun (WGS) entry which is preliminary data.</text>
</comment>
<proteinExistence type="predicted"/>
<evidence type="ECO:0000256" key="1">
    <source>
        <dbReference type="SAM" id="Phobius"/>
    </source>
</evidence>
<protein>
    <submittedName>
        <fullName evidence="2">Uncharacterized protein</fullName>
    </submittedName>
</protein>
<keyword evidence="1" id="KW-0472">Membrane</keyword>
<feature type="transmembrane region" description="Helical" evidence="1">
    <location>
        <begin position="5"/>
        <end position="20"/>
    </location>
</feature>
<reference evidence="2 3" key="1">
    <citation type="submission" date="2018-10" db="EMBL/GenBank/DDBJ databases">
        <authorList>
            <person name="Chen X."/>
        </authorList>
    </citation>
    <scope>NUCLEOTIDE SEQUENCE [LARGE SCALE GENOMIC DNA]</scope>
    <source>
        <strain evidence="2 3">YIM 102668</strain>
    </source>
</reference>
<evidence type="ECO:0000313" key="2">
    <source>
        <dbReference type="EMBL" id="RLZ11881.1"/>
    </source>
</evidence>
<keyword evidence="3" id="KW-1185">Reference proteome</keyword>
<sequence>MKYPAILSIVILLLLIFFVKRTKVGREMVQHFYFQTFIMFFLAGSLLFRLINFKLNLWSIVAILILSFALATGLPHYIQKVKKRIGK</sequence>
<organism evidence="2 3">
    <name type="scientific">Faecalibacter macacae</name>
    <dbReference type="NCBI Taxonomy" id="1859289"/>
    <lineage>
        <taxon>Bacteria</taxon>
        <taxon>Pseudomonadati</taxon>
        <taxon>Bacteroidota</taxon>
        <taxon>Flavobacteriia</taxon>
        <taxon>Flavobacteriales</taxon>
        <taxon>Weeksellaceae</taxon>
        <taxon>Faecalibacter</taxon>
    </lineage>
</organism>
<dbReference type="Proteomes" id="UP000275348">
    <property type="component" value="Unassembled WGS sequence"/>
</dbReference>
<dbReference type="AlphaFoldDB" id="A0A3L9MGF7"/>
<keyword evidence="1" id="KW-0812">Transmembrane</keyword>
<gene>
    <name evidence="2" type="ORF">EAH69_02870</name>
</gene>